<name>A0A5J6HM18_STRAD</name>
<dbReference type="InterPro" id="IPR016181">
    <property type="entry name" value="Acyl_CoA_acyltransferase"/>
</dbReference>
<dbReference type="Gene3D" id="3.40.630.30">
    <property type="match status" value="1"/>
</dbReference>
<gene>
    <name evidence="1" type="ORF">CP975_30380</name>
</gene>
<accession>A0A5J6HM18</accession>
<dbReference type="EMBL" id="CP023695">
    <property type="protein sequence ID" value="QEV21276.1"/>
    <property type="molecule type" value="Genomic_DNA"/>
</dbReference>
<dbReference type="PANTHER" id="PTHR31438">
    <property type="entry name" value="LYSINE N-ACYLTRANSFERASE C17G9.06C-RELATED"/>
    <property type="match status" value="1"/>
</dbReference>
<dbReference type="PANTHER" id="PTHR31438:SF1">
    <property type="entry name" value="LYSINE N-ACYLTRANSFERASE C17G9.06C-RELATED"/>
    <property type="match status" value="1"/>
</dbReference>
<dbReference type="Proteomes" id="UP000326553">
    <property type="component" value="Chromosome"/>
</dbReference>
<dbReference type="SUPFAM" id="SSF55729">
    <property type="entry name" value="Acyl-CoA N-acyltransferases (Nat)"/>
    <property type="match status" value="1"/>
</dbReference>
<sequence length="184" mass="20484">MITWRRLGEPDFPQLRQWLAQPHVARWWNHETSPEAVTRDFGPAARGQGPSEDLLVMLDGEPIGLVQRCRFADYPDYLAELAAEVDVPDGAVTLDYLIGDPLLVGQGHGVRMIRAVVGATWTDQPDVTAIIVPVQVANRASWRALEKAGLHRVAEASLEPDNPIDDRAHYVYRIDRPTHPAAVQ</sequence>
<dbReference type="AlphaFoldDB" id="A0A5J6HM18"/>
<evidence type="ECO:0000313" key="1">
    <source>
        <dbReference type="EMBL" id="QEV21276.1"/>
    </source>
</evidence>
<keyword evidence="1" id="KW-0808">Transferase</keyword>
<keyword evidence="2" id="KW-1185">Reference proteome</keyword>
<dbReference type="KEGG" id="salw:CP975_30380"/>
<evidence type="ECO:0000313" key="2">
    <source>
        <dbReference type="Proteomes" id="UP000326553"/>
    </source>
</evidence>
<dbReference type="GO" id="GO:0016410">
    <property type="term" value="F:N-acyltransferase activity"/>
    <property type="evidence" value="ECO:0007669"/>
    <property type="project" value="TreeGrafter"/>
</dbReference>
<reference evidence="1 2" key="1">
    <citation type="submission" date="2017-09" db="EMBL/GenBank/DDBJ databases">
        <authorList>
            <person name="Lee N."/>
            <person name="Cho B.-K."/>
        </authorList>
    </citation>
    <scope>NUCLEOTIDE SEQUENCE [LARGE SCALE GENOMIC DNA]</scope>
    <source>
        <strain evidence="1 2">ATCC 12461</strain>
    </source>
</reference>
<dbReference type="OrthoDB" id="9814648at2"/>
<organism evidence="1 2">
    <name type="scientific">Streptomyces alboniger</name>
    <dbReference type="NCBI Taxonomy" id="132473"/>
    <lineage>
        <taxon>Bacteria</taxon>
        <taxon>Bacillati</taxon>
        <taxon>Actinomycetota</taxon>
        <taxon>Actinomycetes</taxon>
        <taxon>Kitasatosporales</taxon>
        <taxon>Streptomycetaceae</taxon>
        <taxon>Streptomyces</taxon>
        <taxon>Streptomyces aurantiacus group</taxon>
    </lineage>
</organism>
<dbReference type="Pfam" id="PF13523">
    <property type="entry name" value="Acetyltransf_8"/>
    <property type="match status" value="1"/>
</dbReference>
<dbReference type="RefSeq" id="WP_055526703.1">
    <property type="nucleotide sequence ID" value="NZ_CP023695.1"/>
</dbReference>
<protein>
    <submittedName>
        <fullName evidence="1">N-acetyltransferase</fullName>
    </submittedName>
</protein>
<proteinExistence type="predicted"/>